<evidence type="ECO:0000256" key="2">
    <source>
        <dbReference type="ARBA" id="ARBA00022448"/>
    </source>
</evidence>
<keyword evidence="2" id="KW-0813">Transport</keyword>
<dbReference type="PANTHER" id="PTHR10997">
    <property type="entry name" value="IMPORTIN-7, 8, 11"/>
    <property type="match status" value="1"/>
</dbReference>
<evidence type="ECO:0000256" key="3">
    <source>
        <dbReference type="ARBA" id="ARBA00022927"/>
    </source>
</evidence>
<protein>
    <recommendedName>
        <fullName evidence="5">Importin N-terminal domain-containing protein</fullName>
    </recommendedName>
</protein>
<comment type="subcellular location">
    <subcellularLocation>
        <location evidence="1">Nucleus</location>
    </subcellularLocation>
</comment>
<dbReference type="InterPro" id="IPR056840">
    <property type="entry name" value="HEAT_IPO9_central"/>
</dbReference>
<dbReference type="GO" id="GO:0031267">
    <property type="term" value="F:small GTPase binding"/>
    <property type="evidence" value="ECO:0007669"/>
    <property type="project" value="InterPro"/>
</dbReference>
<dbReference type="FunFam" id="1.25.10.10:FF:000373">
    <property type="entry name" value="Importin beta-5 subunit, putative"/>
    <property type="match status" value="1"/>
</dbReference>
<dbReference type="InterPro" id="IPR011989">
    <property type="entry name" value="ARM-like"/>
</dbReference>
<dbReference type="OrthoDB" id="431626at2759"/>
<dbReference type="Gene3D" id="1.25.10.10">
    <property type="entry name" value="Leucine-rich Repeat Variant"/>
    <property type="match status" value="1"/>
</dbReference>
<name>A0A9P8QNI1_9HYPO</name>
<dbReference type="SUPFAM" id="SSF48371">
    <property type="entry name" value="ARM repeat"/>
    <property type="match status" value="1"/>
</dbReference>
<evidence type="ECO:0000256" key="4">
    <source>
        <dbReference type="ARBA" id="ARBA00023242"/>
    </source>
</evidence>
<gene>
    <name evidence="6" type="ORF">Trco_001715</name>
</gene>
<dbReference type="GO" id="GO:0005829">
    <property type="term" value="C:cytosol"/>
    <property type="evidence" value="ECO:0007669"/>
    <property type="project" value="TreeGrafter"/>
</dbReference>
<dbReference type="PANTHER" id="PTHR10997:SF9">
    <property type="entry name" value="IMPORTIN-9"/>
    <property type="match status" value="1"/>
</dbReference>
<keyword evidence="4" id="KW-0539">Nucleus</keyword>
<dbReference type="PROSITE" id="PS50166">
    <property type="entry name" value="IMPORTIN_B_NT"/>
    <property type="match status" value="1"/>
</dbReference>
<dbReference type="GO" id="GO:0005635">
    <property type="term" value="C:nuclear envelope"/>
    <property type="evidence" value="ECO:0007669"/>
    <property type="project" value="TreeGrafter"/>
</dbReference>
<comment type="caution">
    <text evidence="6">The sequence shown here is derived from an EMBL/GenBank/DDBJ whole genome shotgun (WGS) entry which is preliminary data.</text>
</comment>
<organism evidence="6 7">
    <name type="scientific">Trichoderma cornu-damae</name>
    <dbReference type="NCBI Taxonomy" id="654480"/>
    <lineage>
        <taxon>Eukaryota</taxon>
        <taxon>Fungi</taxon>
        <taxon>Dikarya</taxon>
        <taxon>Ascomycota</taxon>
        <taxon>Pezizomycotina</taxon>
        <taxon>Sordariomycetes</taxon>
        <taxon>Hypocreomycetidae</taxon>
        <taxon>Hypocreales</taxon>
        <taxon>Hypocreaceae</taxon>
        <taxon>Trichoderma</taxon>
    </lineage>
</organism>
<proteinExistence type="predicted"/>
<evidence type="ECO:0000313" key="6">
    <source>
        <dbReference type="EMBL" id="KAH6608369.1"/>
    </source>
</evidence>
<dbReference type="EMBL" id="JAIWOZ010000002">
    <property type="protein sequence ID" value="KAH6608369.1"/>
    <property type="molecule type" value="Genomic_DNA"/>
</dbReference>
<sequence>MEDQLAQLLANTQLPDQAPRQAAEIEIKRAQTNPAFPISLARIGAHSSIDTGIRQSALSTLRLFIEKHWAVEELDDEPQIPISDEAREILKQTLLEVALSPEDDRKVKIAASYAVGKIAIHDFPDQWPALLPTILGVIPTGNDAQLHGALRVLSDLVDESLSEDQFFSMAQDIAKALTEVALNENRKPMLRALAISVFRGCFDLMYMVKDDNKDVKVFAEELLTQWNPFFVAVLKGRLPEGDSSSGAQPEAWNSIIALKLQVVKTLLRIRRVFPNLLLPQSTTFFTAVWEELSIMQAAYEQLYIIDEVQSRLEDSDNLPYTLDLLILEELDFLNQCFRAPPVQAELDSHLQAHASGHEVPWMMDLMKMLVGYSRVTREEQELWDFDCSLYLAEETSVTANYTARTAAGDLLIKLGEWFNEKTIDGLFGHTKTLFPGEGPSAWRSQEAALYLFVMLVSDFQDLDKPVPDVVASAYLELVDFSINQSKQPLLRARGYLVGGIIGRSHKTPPNLADRIVHSITNEESEVVQVACIKAIEGLINSGRVTPDRQAPVIASIQAYMNSKDPEEMEEADELLVTLTEALRAAIVLDSQIAISSELPSVDLLFLLAKLGASNFQVTMLVTEAFEDIVGSLSGASSYAALCARILPTLTGAFDVANLTEDNPLVTVATELLVVLTEHGSEPLPEGFVGAVLPKLNRLLMESGEGDVLRPGSEAVKWILVHDHQQVFNYHDSHGRSGLEVCLHIIDRLLGPSIEDNAASEVGGLAAELVEKAGQERLGPFLPQLLQAVANRLATAQAAAFIQSLILVFARLSLGGAQDVVEFLSQIQINGESGLQVVLAKWLENSVSFAGYDEIRQNVIALSKLYSLNDPRIAQTSVKGDLIVGADDGMIKTRSRAKKNPDKYTIIPATLKIVKVLIEELLSASGVRAAASAASAAVATADFDNEDNDEEGWEDDDDTLDLSLGATKADLMAFGMDTSSRQRDDETQQYLTEFFIRCGRENVANFQEWYNMLTNEEKAKLNEVANAANQ</sequence>
<dbReference type="Pfam" id="PF03810">
    <property type="entry name" value="IBN_N"/>
    <property type="match status" value="1"/>
</dbReference>
<dbReference type="GO" id="GO:0006606">
    <property type="term" value="P:protein import into nucleus"/>
    <property type="evidence" value="ECO:0007669"/>
    <property type="project" value="TreeGrafter"/>
</dbReference>
<dbReference type="Proteomes" id="UP000827724">
    <property type="component" value="Unassembled WGS sequence"/>
</dbReference>
<keyword evidence="7" id="KW-1185">Reference proteome</keyword>
<dbReference type="InterPro" id="IPR001494">
    <property type="entry name" value="Importin-beta_N"/>
</dbReference>
<dbReference type="InterPro" id="IPR016024">
    <property type="entry name" value="ARM-type_fold"/>
</dbReference>
<evidence type="ECO:0000256" key="1">
    <source>
        <dbReference type="ARBA" id="ARBA00004123"/>
    </source>
</evidence>
<dbReference type="SMART" id="SM00913">
    <property type="entry name" value="IBN_N"/>
    <property type="match status" value="1"/>
</dbReference>
<evidence type="ECO:0000313" key="7">
    <source>
        <dbReference type="Proteomes" id="UP000827724"/>
    </source>
</evidence>
<keyword evidence="3" id="KW-0653">Protein transport</keyword>
<feature type="domain" description="Importin N-terminal" evidence="5">
    <location>
        <begin position="23"/>
        <end position="100"/>
    </location>
</feature>
<accession>A0A9P8QNI1</accession>
<reference evidence="6" key="1">
    <citation type="submission" date="2021-08" db="EMBL/GenBank/DDBJ databases">
        <title>Chromosome-Level Trichoderma cornu-damae using Hi-C Data.</title>
        <authorList>
            <person name="Kim C.S."/>
        </authorList>
    </citation>
    <scope>NUCLEOTIDE SEQUENCE</scope>
    <source>
        <strain evidence="6">KA19-0412C</strain>
    </source>
</reference>
<dbReference type="AlphaFoldDB" id="A0A9P8QNI1"/>
<evidence type="ECO:0000259" key="5">
    <source>
        <dbReference type="PROSITE" id="PS50166"/>
    </source>
</evidence>
<dbReference type="Pfam" id="PF25018">
    <property type="entry name" value="HEAT_IPO9_c"/>
    <property type="match status" value="1"/>
</dbReference>